<dbReference type="STRING" id="882086.SacxiDRAFT_1405"/>
<protein>
    <recommendedName>
        <fullName evidence="1">PE domain-containing protein</fullName>
    </recommendedName>
</protein>
<dbReference type="Pfam" id="PF00934">
    <property type="entry name" value="PE"/>
    <property type="match status" value="1"/>
</dbReference>
<dbReference type="eggNOG" id="COG4842">
    <property type="taxonomic scope" value="Bacteria"/>
</dbReference>
<dbReference type="SUPFAM" id="SSF140453">
    <property type="entry name" value="EsxAB dimer-like"/>
    <property type="match status" value="1"/>
</dbReference>
<feature type="domain" description="PE" evidence="1">
    <location>
        <begin position="9"/>
        <end position="97"/>
    </location>
</feature>
<gene>
    <name evidence="2" type="ORF">SacxiDRAFT_1405</name>
</gene>
<organism evidence="2 3">
    <name type="scientific">Saccharomonospora xinjiangensis XJ-54</name>
    <dbReference type="NCBI Taxonomy" id="882086"/>
    <lineage>
        <taxon>Bacteria</taxon>
        <taxon>Bacillati</taxon>
        <taxon>Actinomycetota</taxon>
        <taxon>Actinomycetes</taxon>
        <taxon>Pseudonocardiales</taxon>
        <taxon>Pseudonocardiaceae</taxon>
        <taxon>Saccharomonospora</taxon>
    </lineage>
</organism>
<evidence type="ECO:0000313" key="2">
    <source>
        <dbReference type="EMBL" id="EID53656.1"/>
    </source>
</evidence>
<keyword evidence="3" id="KW-1185">Reference proteome</keyword>
<proteinExistence type="predicted"/>
<evidence type="ECO:0000313" key="3">
    <source>
        <dbReference type="Proteomes" id="UP000004691"/>
    </source>
</evidence>
<dbReference type="InterPro" id="IPR036689">
    <property type="entry name" value="ESAT-6-like_sf"/>
</dbReference>
<evidence type="ECO:0000259" key="1">
    <source>
        <dbReference type="Pfam" id="PF00934"/>
    </source>
</evidence>
<dbReference type="RefSeq" id="WP_006237790.1">
    <property type="nucleotide sequence ID" value="NZ_JH636049.1"/>
</dbReference>
<name>I0V0K3_9PSEU</name>
<dbReference type="Proteomes" id="UP000004691">
    <property type="component" value="Unassembled WGS sequence"/>
</dbReference>
<accession>I0V0K3</accession>
<sequence>MSAPGGFEVDPSRLRAGAGELAALAERARAVASELAEALQAVPRPWGGDAVGESFAATHVEAADHALRQVNGVAGAFEEFGTALAEAATAYLTADADAANAVNATDEPDRAG</sequence>
<dbReference type="EMBL" id="JH636049">
    <property type="protein sequence ID" value="EID53656.1"/>
    <property type="molecule type" value="Genomic_DNA"/>
</dbReference>
<dbReference type="InterPro" id="IPR000084">
    <property type="entry name" value="PE-PGRS_N"/>
</dbReference>
<reference evidence="2 3" key="1">
    <citation type="submission" date="2012-01" db="EMBL/GenBank/DDBJ databases">
        <title>Improved High-Quality Draft sequence of Saccharomonospora xinjiangensis XJ-54.</title>
        <authorList>
            <consortium name="US DOE Joint Genome Institute"/>
            <person name="Lucas S."/>
            <person name="Han J."/>
            <person name="Lapidus A."/>
            <person name="Cheng J.-F."/>
            <person name="Goodwin L."/>
            <person name="Pitluck S."/>
            <person name="Peters L."/>
            <person name="Mikhailova N."/>
            <person name="Teshima H."/>
            <person name="Detter J.C."/>
            <person name="Han C."/>
            <person name="Tapia R."/>
            <person name="Land M."/>
            <person name="Hauser L."/>
            <person name="Kyrpides N."/>
            <person name="Ivanova N."/>
            <person name="Pagani I."/>
            <person name="Brambilla E.-M."/>
            <person name="Klenk H.-P."/>
            <person name="Woyke T."/>
        </authorList>
    </citation>
    <scope>NUCLEOTIDE SEQUENCE [LARGE SCALE GENOMIC DNA]</scope>
    <source>
        <strain evidence="2 3">XJ-54</strain>
    </source>
</reference>
<dbReference type="Gene3D" id="1.10.287.1060">
    <property type="entry name" value="ESAT-6-like"/>
    <property type="match status" value="1"/>
</dbReference>
<dbReference type="AlphaFoldDB" id="I0V0K3"/>
<dbReference type="HOGENOM" id="CLU_142297_2_0_11"/>